<dbReference type="EMBL" id="VTOX01000016">
    <property type="protein sequence ID" value="NKE69119.1"/>
    <property type="molecule type" value="Genomic_DNA"/>
</dbReference>
<evidence type="ECO:0000313" key="3">
    <source>
        <dbReference type="Proteomes" id="UP000521868"/>
    </source>
</evidence>
<gene>
    <name evidence="2" type="ORF">RAMLITH_25215</name>
</gene>
<dbReference type="InterPro" id="IPR025272">
    <property type="entry name" value="SocA_Panacea"/>
</dbReference>
<dbReference type="Pfam" id="PF13274">
    <property type="entry name" value="SocA_Panacea"/>
    <property type="match status" value="1"/>
</dbReference>
<reference evidence="2 3" key="1">
    <citation type="journal article" date="2020" name="Nature">
        <title>Bacterial chemolithoautotrophy via manganese oxidation.</title>
        <authorList>
            <person name="Yu H."/>
            <person name="Leadbetter J.R."/>
        </authorList>
    </citation>
    <scope>NUCLEOTIDE SEQUENCE [LARGE SCALE GENOMIC DNA]</scope>
    <source>
        <strain evidence="2 3">RBP-1</strain>
    </source>
</reference>
<organism evidence="2 3">
    <name type="scientific">Ramlibacter lithotrophicus</name>
    <dbReference type="NCBI Taxonomy" id="2606681"/>
    <lineage>
        <taxon>Bacteria</taxon>
        <taxon>Pseudomonadati</taxon>
        <taxon>Pseudomonadota</taxon>
        <taxon>Betaproteobacteria</taxon>
        <taxon>Burkholderiales</taxon>
        <taxon>Comamonadaceae</taxon>
        <taxon>Ramlibacter</taxon>
    </lineage>
</organism>
<dbReference type="AlphaFoldDB" id="A0A7X6DL04"/>
<sequence>MEKLNRTKFKALVHYICQKAEDPSCLGAIKLNKVLWYSDSIFFKLHGQSITGETYVKRQFGPVPRDIVGVIDELVAEGKIARGRVDHFGHLKSEFIAIEEADVSQFTGPEIQIIDEAFEHVCINNTAKSISEETHGVIWQIAAMGEPIPLATVFASEVGEVDEDDLAWARGEVVAGA</sequence>
<accession>A0A7X6DL04</accession>
<feature type="domain" description="Antitoxin SocA-like Panacea" evidence="1">
    <location>
        <begin position="31"/>
        <end position="139"/>
    </location>
</feature>
<dbReference type="Proteomes" id="UP000521868">
    <property type="component" value="Unassembled WGS sequence"/>
</dbReference>
<dbReference type="RefSeq" id="WP_168110261.1">
    <property type="nucleotide sequence ID" value="NZ_VTOX01000016.1"/>
</dbReference>
<protein>
    <submittedName>
        <fullName evidence="2">DUF4065 domain-containing protein</fullName>
    </submittedName>
</protein>
<keyword evidence="3" id="KW-1185">Reference proteome</keyword>
<evidence type="ECO:0000313" key="2">
    <source>
        <dbReference type="EMBL" id="NKE69119.1"/>
    </source>
</evidence>
<comment type="caution">
    <text evidence="2">The sequence shown here is derived from an EMBL/GenBank/DDBJ whole genome shotgun (WGS) entry which is preliminary data.</text>
</comment>
<name>A0A7X6DL04_9BURK</name>
<evidence type="ECO:0000259" key="1">
    <source>
        <dbReference type="Pfam" id="PF13274"/>
    </source>
</evidence>
<proteinExistence type="predicted"/>